<accession>K2NVX0</accession>
<comment type="caution">
    <text evidence="5">The sequence shown here is derived from an EMBL/GenBank/DDBJ whole genome shotgun (WGS) entry which is preliminary data.</text>
</comment>
<reference evidence="5 6" key="1">
    <citation type="journal article" date="2012" name="J. Bacteriol.">
        <title>Genome Sequence of the Bacteriocin-Producing Strain Lactococcus garvieae DCC43.</title>
        <authorList>
            <person name="Gabrielsen C."/>
            <person name="Brede D.A."/>
            <person name="Hernandez P.E."/>
            <person name="Nes I.F."/>
            <person name="Diep D.B."/>
        </authorList>
    </citation>
    <scope>NUCLEOTIDE SEQUENCE [LARGE SCALE GENOMIC DNA]</scope>
    <source>
        <strain evidence="5 6">DCC43</strain>
    </source>
</reference>
<dbReference type="RefSeq" id="WP_003135473.1">
    <property type="nucleotide sequence ID" value="NZ_AMQS01000012.1"/>
</dbReference>
<dbReference type="CDD" id="cd01392">
    <property type="entry name" value="HTH_LacI"/>
    <property type="match status" value="1"/>
</dbReference>
<dbReference type="PANTHER" id="PTHR30146">
    <property type="entry name" value="LACI-RELATED TRANSCRIPTIONAL REPRESSOR"/>
    <property type="match status" value="1"/>
</dbReference>
<evidence type="ECO:0000256" key="3">
    <source>
        <dbReference type="ARBA" id="ARBA00023163"/>
    </source>
</evidence>
<dbReference type="eggNOG" id="COG1609">
    <property type="taxonomic scope" value="Bacteria"/>
</dbReference>
<dbReference type="PATRIC" id="fig|1231377.3.peg.1025"/>
<keyword evidence="1" id="KW-0805">Transcription regulation</keyword>
<organism evidence="5 6">
    <name type="scientific">Lactococcus garvieae DCC43</name>
    <dbReference type="NCBI Taxonomy" id="1231377"/>
    <lineage>
        <taxon>Bacteria</taxon>
        <taxon>Bacillati</taxon>
        <taxon>Bacillota</taxon>
        <taxon>Bacilli</taxon>
        <taxon>Lactobacillales</taxon>
        <taxon>Streptococcaceae</taxon>
        <taxon>Lactococcus</taxon>
    </lineage>
</organism>
<evidence type="ECO:0000259" key="4">
    <source>
        <dbReference type="PROSITE" id="PS50932"/>
    </source>
</evidence>
<evidence type="ECO:0000313" key="5">
    <source>
        <dbReference type="EMBL" id="EKF51698.1"/>
    </source>
</evidence>
<dbReference type="InterPro" id="IPR028082">
    <property type="entry name" value="Peripla_BP_I"/>
</dbReference>
<dbReference type="SUPFAM" id="SSF47413">
    <property type="entry name" value="lambda repressor-like DNA-binding domains"/>
    <property type="match status" value="1"/>
</dbReference>
<keyword evidence="3" id="KW-0804">Transcription</keyword>
<dbReference type="AlphaFoldDB" id="K2NVX0"/>
<name>K2NVX0_9LACT</name>
<dbReference type="PANTHER" id="PTHR30146:SF109">
    <property type="entry name" value="HTH-TYPE TRANSCRIPTIONAL REGULATOR GALS"/>
    <property type="match status" value="1"/>
</dbReference>
<dbReference type="Pfam" id="PF00356">
    <property type="entry name" value="LacI"/>
    <property type="match status" value="1"/>
</dbReference>
<dbReference type="Gene3D" id="1.10.260.40">
    <property type="entry name" value="lambda repressor-like DNA-binding domains"/>
    <property type="match status" value="1"/>
</dbReference>
<dbReference type="InterPro" id="IPR010982">
    <property type="entry name" value="Lambda_DNA-bd_dom_sf"/>
</dbReference>
<protein>
    <submittedName>
        <fullName evidence="5">Maltose operon transcriptional repressor MalR, LacI family</fullName>
    </submittedName>
</protein>
<dbReference type="Gene3D" id="3.40.50.2300">
    <property type="match status" value="2"/>
</dbReference>
<dbReference type="InterPro" id="IPR046335">
    <property type="entry name" value="LacI/GalR-like_sensor"/>
</dbReference>
<dbReference type="PRINTS" id="PR00036">
    <property type="entry name" value="HTHLACI"/>
</dbReference>
<dbReference type="InterPro" id="IPR000843">
    <property type="entry name" value="HTH_LacI"/>
</dbReference>
<dbReference type="SMART" id="SM00354">
    <property type="entry name" value="HTH_LACI"/>
    <property type="match status" value="1"/>
</dbReference>
<evidence type="ECO:0000313" key="6">
    <source>
        <dbReference type="Proteomes" id="UP000006787"/>
    </source>
</evidence>
<proteinExistence type="predicted"/>
<dbReference type="Pfam" id="PF13377">
    <property type="entry name" value="Peripla_BP_3"/>
    <property type="match status" value="1"/>
</dbReference>
<evidence type="ECO:0000256" key="2">
    <source>
        <dbReference type="ARBA" id="ARBA00023125"/>
    </source>
</evidence>
<dbReference type="EMBL" id="AMQS01000012">
    <property type="protein sequence ID" value="EKF51698.1"/>
    <property type="molecule type" value="Genomic_DNA"/>
</dbReference>
<dbReference type="SUPFAM" id="SSF53822">
    <property type="entry name" value="Periplasmic binding protein-like I"/>
    <property type="match status" value="1"/>
</dbReference>
<dbReference type="Proteomes" id="UP000006787">
    <property type="component" value="Unassembled WGS sequence"/>
</dbReference>
<keyword evidence="2" id="KW-0238">DNA-binding</keyword>
<sequence>MAVTIKDVAKKAGVNASTVSRVLKDSPEISEKTKVKVRKAMQDLGYTRNVAAQILASGKSNTIGVVFPPVEDKSNQPFYMKVLTAINETARKYDVSIAVVTGYQESELKQQVELMYSEKRVDGFIVLYAGQSDSVRDYLFDNKIPFVLLGTPTEKQNEITHVDNDNVLMGHEATRYLMDLGHSEISFVTDTKDGEVFEERYQGYQDEMSKKKRQAKLHVFDENMSLQTETGLVVMDEVLALKVIARLAEQGLKVPDDISVITYNNSAFSTLVHPYLTTFDINIVRLGAATVEKFLALTHQKEEFHDKTIIPFELILRESTASKGDRERKQ</sequence>
<dbReference type="PROSITE" id="PS50932">
    <property type="entry name" value="HTH_LACI_2"/>
    <property type="match status" value="1"/>
</dbReference>
<dbReference type="GO" id="GO:0000976">
    <property type="term" value="F:transcription cis-regulatory region binding"/>
    <property type="evidence" value="ECO:0007669"/>
    <property type="project" value="TreeGrafter"/>
</dbReference>
<dbReference type="GO" id="GO:0003700">
    <property type="term" value="F:DNA-binding transcription factor activity"/>
    <property type="evidence" value="ECO:0007669"/>
    <property type="project" value="TreeGrafter"/>
</dbReference>
<gene>
    <name evidence="5" type="ORF">C426_1025</name>
</gene>
<evidence type="ECO:0000256" key="1">
    <source>
        <dbReference type="ARBA" id="ARBA00023015"/>
    </source>
</evidence>
<feature type="domain" description="HTH lacI-type" evidence="4">
    <location>
        <begin position="3"/>
        <end position="57"/>
    </location>
</feature>